<dbReference type="Pfam" id="PF03936">
    <property type="entry name" value="Terpene_synth_C"/>
    <property type="match status" value="1"/>
</dbReference>
<protein>
    <recommendedName>
        <fullName evidence="2">Terpene synthase metal-binding domain-containing protein</fullName>
    </recommendedName>
</protein>
<evidence type="ECO:0000313" key="3">
    <source>
        <dbReference type="EMBL" id="GLJ58868.1"/>
    </source>
</evidence>
<dbReference type="InterPro" id="IPR008949">
    <property type="entry name" value="Isoprenoid_synthase_dom_sf"/>
</dbReference>
<sequence length="97" mass="11072">MCFLACTNRIQWLNHLFSLTKEREWMLKSYSPSFDEYMKNGLASVALEVTTLTTIFSTGEILSDNILEKLDFRGDSLNVVCLTGRFVNVASLHLNTF</sequence>
<dbReference type="AlphaFoldDB" id="A0AAD3RRP6"/>
<dbReference type="Gene3D" id="1.10.600.10">
    <property type="entry name" value="Farnesyl Diphosphate Synthase"/>
    <property type="match status" value="1"/>
</dbReference>
<reference evidence="3" key="1">
    <citation type="submission" date="2022-12" db="EMBL/GenBank/DDBJ databases">
        <title>Chromosome-Level Genome Assembly of Japanese Cedar (Cryptomeriajaponica D. Don).</title>
        <authorList>
            <person name="Fujino T."/>
            <person name="Yamaguchi K."/>
            <person name="Yokoyama T."/>
            <person name="Hamanaka T."/>
            <person name="Harazono Y."/>
            <person name="Kamada H."/>
            <person name="Kobayashi W."/>
            <person name="Ujino-Ihara T."/>
            <person name="Uchiyama K."/>
            <person name="Matsumoto A."/>
            <person name="Izuno A."/>
            <person name="Tsumura Y."/>
            <person name="Toyoda A."/>
            <person name="Shigenobu S."/>
            <person name="Moriguchi Y."/>
            <person name="Ueno S."/>
            <person name="Kasahara M."/>
        </authorList>
    </citation>
    <scope>NUCLEOTIDE SEQUENCE</scope>
</reference>
<evidence type="ECO:0000313" key="4">
    <source>
        <dbReference type="Proteomes" id="UP001234787"/>
    </source>
</evidence>
<evidence type="ECO:0000256" key="1">
    <source>
        <dbReference type="ARBA" id="ARBA00023239"/>
    </source>
</evidence>
<keyword evidence="1" id="KW-0456">Lyase</keyword>
<keyword evidence="4" id="KW-1185">Reference proteome</keyword>
<organism evidence="3 4">
    <name type="scientific">Cryptomeria japonica</name>
    <name type="common">Japanese cedar</name>
    <name type="synonym">Cupressus japonica</name>
    <dbReference type="NCBI Taxonomy" id="3369"/>
    <lineage>
        <taxon>Eukaryota</taxon>
        <taxon>Viridiplantae</taxon>
        <taxon>Streptophyta</taxon>
        <taxon>Embryophyta</taxon>
        <taxon>Tracheophyta</taxon>
        <taxon>Spermatophyta</taxon>
        <taxon>Pinopsida</taxon>
        <taxon>Pinidae</taxon>
        <taxon>Conifers II</taxon>
        <taxon>Cupressales</taxon>
        <taxon>Cupressaceae</taxon>
        <taxon>Cryptomeria</taxon>
    </lineage>
</organism>
<evidence type="ECO:0000259" key="2">
    <source>
        <dbReference type="Pfam" id="PF03936"/>
    </source>
</evidence>
<dbReference type="GO" id="GO:0000287">
    <property type="term" value="F:magnesium ion binding"/>
    <property type="evidence" value="ECO:0007669"/>
    <property type="project" value="InterPro"/>
</dbReference>
<dbReference type="GO" id="GO:0010333">
    <property type="term" value="F:terpene synthase activity"/>
    <property type="evidence" value="ECO:0007669"/>
    <property type="project" value="InterPro"/>
</dbReference>
<accession>A0AAD3RRP6</accession>
<feature type="domain" description="Terpene synthase metal-binding" evidence="2">
    <location>
        <begin position="11"/>
        <end position="88"/>
    </location>
</feature>
<dbReference type="Proteomes" id="UP001234787">
    <property type="component" value="Unassembled WGS sequence"/>
</dbReference>
<dbReference type="EMBL" id="BSEH01000577">
    <property type="protein sequence ID" value="GLJ58868.1"/>
    <property type="molecule type" value="Genomic_DNA"/>
</dbReference>
<proteinExistence type="predicted"/>
<dbReference type="InterPro" id="IPR005630">
    <property type="entry name" value="Terpene_synthase_metal-bd"/>
</dbReference>
<comment type="caution">
    <text evidence="3">The sequence shown here is derived from an EMBL/GenBank/DDBJ whole genome shotgun (WGS) entry which is preliminary data.</text>
</comment>
<dbReference type="SUPFAM" id="SSF48576">
    <property type="entry name" value="Terpenoid synthases"/>
    <property type="match status" value="1"/>
</dbReference>
<gene>
    <name evidence="3" type="ORF">SUGI_1481110</name>
</gene>
<name>A0AAD3RRP6_CRYJA</name>